<evidence type="ECO:0000313" key="2">
    <source>
        <dbReference type="EMBL" id="GAH12694.1"/>
    </source>
</evidence>
<dbReference type="PANTHER" id="PTHR13887:SF41">
    <property type="entry name" value="THIOREDOXIN SUPERFAMILY PROTEIN"/>
    <property type="match status" value="1"/>
</dbReference>
<dbReference type="GO" id="GO:0016491">
    <property type="term" value="F:oxidoreductase activity"/>
    <property type="evidence" value="ECO:0007669"/>
    <property type="project" value="InterPro"/>
</dbReference>
<dbReference type="InterPro" id="IPR036249">
    <property type="entry name" value="Thioredoxin-like_sf"/>
</dbReference>
<feature type="non-terminal residue" evidence="2">
    <location>
        <position position="1"/>
    </location>
</feature>
<accession>X1E682</accession>
<dbReference type="Pfam" id="PF01323">
    <property type="entry name" value="DSBA"/>
    <property type="match status" value="1"/>
</dbReference>
<dbReference type="EMBL" id="BART01037957">
    <property type="protein sequence ID" value="GAH12694.1"/>
    <property type="molecule type" value="Genomic_DNA"/>
</dbReference>
<dbReference type="InterPro" id="IPR001853">
    <property type="entry name" value="DSBA-like_thioredoxin_dom"/>
</dbReference>
<comment type="caution">
    <text evidence="2">The sequence shown here is derived from an EMBL/GenBank/DDBJ whole genome shotgun (WGS) entry which is preliminary data.</text>
</comment>
<reference evidence="2" key="1">
    <citation type="journal article" date="2014" name="Front. Microbiol.">
        <title>High frequency of phylogenetically diverse reductive dehalogenase-homologous genes in deep subseafloor sedimentary metagenomes.</title>
        <authorList>
            <person name="Kawai M."/>
            <person name="Futagami T."/>
            <person name="Toyoda A."/>
            <person name="Takaki Y."/>
            <person name="Nishi S."/>
            <person name="Hori S."/>
            <person name="Arai W."/>
            <person name="Tsubouchi T."/>
            <person name="Morono Y."/>
            <person name="Uchiyama I."/>
            <person name="Ito T."/>
            <person name="Fujiyama A."/>
            <person name="Inagaki F."/>
            <person name="Takami H."/>
        </authorList>
    </citation>
    <scope>NUCLEOTIDE SEQUENCE</scope>
    <source>
        <strain evidence="2">Expedition CK06-06</strain>
    </source>
</reference>
<name>X1E682_9ZZZZ</name>
<evidence type="ECO:0000259" key="1">
    <source>
        <dbReference type="Pfam" id="PF01323"/>
    </source>
</evidence>
<feature type="non-terminal residue" evidence="2">
    <location>
        <position position="143"/>
    </location>
</feature>
<sequence length="143" mass="16411">LDMEILILFGFQVFYNEGMDLSNLPYPKEYLDMMKANIKKLADDIGISLKLSEKLPNSRLALYLSEFARKNGKFDDFHKLVFDSYWKDGKDIGDQALLLSLAAKVGLYKNDILEYVKSEEPKSELTKSLKDLRQYGINGVPTF</sequence>
<dbReference type="PANTHER" id="PTHR13887">
    <property type="entry name" value="GLUTATHIONE S-TRANSFERASE KAPPA"/>
    <property type="match status" value="1"/>
</dbReference>
<gene>
    <name evidence="2" type="ORF">S01H4_63219</name>
</gene>
<dbReference type="Gene3D" id="3.40.30.10">
    <property type="entry name" value="Glutaredoxin"/>
    <property type="match status" value="1"/>
</dbReference>
<protein>
    <recommendedName>
        <fullName evidence="1">DSBA-like thioredoxin domain-containing protein</fullName>
    </recommendedName>
</protein>
<organism evidence="2">
    <name type="scientific">marine sediment metagenome</name>
    <dbReference type="NCBI Taxonomy" id="412755"/>
    <lineage>
        <taxon>unclassified sequences</taxon>
        <taxon>metagenomes</taxon>
        <taxon>ecological metagenomes</taxon>
    </lineage>
</organism>
<proteinExistence type="predicted"/>
<feature type="domain" description="DSBA-like thioredoxin" evidence="1">
    <location>
        <begin position="17"/>
        <end position="143"/>
    </location>
</feature>
<dbReference type="AlphaFoldDB" id="X1E682"/>
<dbReference type="SUPFAM" id="SSF52833">
    <property type="entry name" value="Thioredoxin-like"/>
    <property type="match status" value="1"/>
</dbReference>